<protein>
    <submittedName>
        <fullName evidence="2">Uncharacterized protein</fullName>
    </submittedName>
</protein>
<comment type="caution">
    <text evidence="2">The sequence shown here is derived from an EMBL/GenBank/DDBJ whole genome shotgun (WGS) entry which is preliminary data.</text>
</comment>
<organism evidence="2 3">
    <name type="scientific">Ceratodon purpureus</name>
    <name type="common">Fire moss</name>
    <name type="synonym">Dicranum purpureum</name>
    <dbReference type="NCBI Taxonomy" id="3225"/>
    <lineage>
        <taxon>Eukaryota</taxon>
        <taxon>Viridiplantae</taxon>
        <taxon>Streptophyta</taxon>
        <taxon>Embryophyta</taxon>
        <taxon>Bryophyta</taxon>
        <taxon>Bryophytina</taxon>
        <taxon>Bryopsida</taxon>
        <taxon>Dicranidae</taxon>
        <taxon>Pseudoditrichales</taxon>
        <taxon>Ditrichaceae</taxon>
        <taxon>Ceratodon</taxon>
    </lineage>
</organism>
<dbReference type="EMBL" id="CM026429">
    <property type="protein sequence ID" value="KAG0564697.1"/>
    <property type="molecule type" value="Genomic_DNA"/>
</dbReference>
<proteinExistence type="predicted"/>
<reference evidence="2" key="1">
    <citation type="submission" date="2020-06" db="EMBL/GenBank/DDBJ databases">
        <title>WGS assembly of Ceratodon purpureus strain R40.</title>
        <authorList>
            <person name="Carey S.B."/>
            <person name="Jenkins J."/>
            <person name="Shu S."/>
            <person name="Lovell J.T."/>
            <person name="Sreedasyam A."/>
            <person name="Maumus F."/>
            <person name="Tiley G.P."/>
            <person name="Fernandez-Pozo N."/>
            <person name="Barry K."/>
            <person name="Chen C."/>
            <person name="Wang M."/>
            <person name="Lipzen A."/>
            <person name="Daum C."/>
            <person name="Saski C.A."/>
            <person name="Payton A.C."/>
            <person name="Mcbreen J.C."/>
            <person name="Conrad R.E."/>
            <person name="Kollar L.M."/>
            <person name="Olsson S."/>
            <person name="Huttunen S."/>
            <person name="Landis J.B."/>
            <person name="Wickett N.J."/>
            <person name="Johnson M.G."/>
            <person name="Rensing S.A."/>
            <person name="Grimwood J."/>
            <person name="Schmutz J."/>
            <person name="Mcdaniel S.F."/>
        </authorList>
    </citation>
    <scope>NUCLEOTIDE SEQUENCE</scope>
    <source>
        <strain evidence="2">R40</strain>
    </source>
</reference>
<evidence type="ECO:0000313" key="3">
    <source>
        <dbReference type="Proteomes" id="UP000822688"/>
    </source>
</evidence>
<dbReference type="AlphaFoldDB" id="A0A8T0H1N5"/>
<gene>
    <name evidence="2" type="ORF">KC19_8G132000</name>
</gene>
<feature type="compositionally biased region" description="Polar residues" evidence="1">
    <location>
        <begin position="73"/>
        <end position="88"/>
    </location>
</feature>
<evidence type="ECO:0000256" key="1">
    <source>
        <dbReference type="SAM" id="MobiDB-lite"/>
    </source>
</evidence>
<accession>A0A8T0H1N5</accession>
<evidence type="ECO:0000313" key="2">
    <source>
        <dbReference type="EMBL" id="KAG0564697.1"/>
    </source>
</evidence>
<sequence>MSISHVIMEHEVQHEKVSTFNHLPISTNLQQQNRTPPNLTSTKNLTATFDHLPMPTSKTQLQKHNQKPPDPTPTSNSHHFHVQNSNPHITMDHETGHPPSLLVSAPSQFHIPNSNPHIITMNQSPKTHRESLPPTSCSSLISLDTFGSHLVQGSSRQ</sequence>
<feature type="compositionally biased region" description="Polar residues" evidence="1">
    <location>
        <begin position="105"/>
        <end position="125"/>
    </location>
</feature>
<dbReference type="Proteomes" id="UP000822688">
    <property type="component" value="Chromosome 8"/>
</dbReference>
<name>A0A8T0H1N5_CERPU</name>
<keyword evidence="3" id="KW-1185">Reference proteome</keyword>
<feature type="region of interest" description="Disordered" evidence="1">
    <location>
        <begin position="49"/>
        <end position="136"/>
    </location>
</feature>